<evidence type="ECO:0000313" key="3">
    <source>
        <dbReference type="Proteomes" id="UP001295444"/>
    </source>
</evidence>
<gene>
    <name evidence="2" type="ORF">PECUL_23A002499</name>
</gene>
<evidence type="ECO:0000313" key="2">
    <source>
        <dbReference type="EMBL" id="CAH2305540.1"/>
    </source>
</evidence>
<dbReference type="AlphaFoldDB" id="A0AAD1SR52"/>
<accession>A0AAD1SR52</accession>
<dbReference type="Proteomes" id="UP001295444">
    <property type="component" value="Chromosome 07"/>
</dbReference>
<keyword evidence="3" id="KW-1185">Reference proteome</keyword>
<dbReference type="EMBL" id="OW240918">
    <property type="protein sequence ID" value="CAH2305540.1"/>
    <property type="molecule type" value="Genomic_DNA"/>
</dbReference>
<organism evidence="2 3">
    <name type="scientific">Pelobates cultripes</name>
    <name type="common">Western spadefoot toad</name>
    <dbReference type="NCBI Taxonomy" id="61616"/>
    <lineage>
        <taxon>Eukaryota</taxon>
        <taxon>Metazoa</taxon>
        <taxon>Chordata</taxon>
        <taxon>Craniata</taxon>
        <taxon>Vertebrata</taxon>
        <taxon>Euteleostomi</taxon>
        <taxon>Amphibia</taxon>
        <taxon>Batrachia</taxon>
        <taxon>Anura</taxon>
        <taxon>Pelobatoidea</taxon>
        <taxon>Pelobatidae</taxon>
        <taxon>Pelobates</taxon>
    </lineage>
</organism>
<name>A0AAD1SR52_PELCU</name>
<reference evidence="2" key="1">
    <citation type="submission" date="2022-03" db="EMBL/GenBank/DDBJ databases">
        <authorList>
            <person name="Alioto T."/>
            <person name="Alioto T."/>
            <person name="Gomez Garrido J."/>
        </authorList>
    </citation>
    <scope>NUCLEOTIDE SEQUENCE</scope>
</reference>
<proteinExistence type="predicted"/>
<evidence type="ECO:0000256" key="1">
    <source>
        <dbReference type="SAM" id="MobiDB-lite"/>
    </source>
</evidence>
<protein>
    <submittedName>
        <fullName evidence="2">Uncharacterized protein</fullName>
    </submittedName>
</protein>
<feature type="region of interest" description="Disordered" evidence="1">
    <location>
        <begin position="199"/>
        <end position="234"/>
    </location>
</feature>
<sequence length="234" mass="25483">MSPGDGRAGEAADLLVRCHENRHNASRNPITTPWTIGGDRGPYQRGTSRPEWAQWETARKAAPSMADTTLLPEPTDPQQWTLQGLDSILDNFWRKVEARQQPLAPPQIGERHKNNQHGATEMAAGPQLEWSNLGLPAQEQREGCEPKSETKPASPVQKVYKAAVLTARHPSGLGAHRGITPGCPYTRGDTRDWENHGPLRQPPCSGIPMNTRRGLSPRPGAGEAGKQVAAATHT</sequence>
<feature type="region of interest" description="Disordered" evidence="1">
    <location>
        <begin position="23"/>
        <end position="51"/>
    </location>
</feature>